<dbReference type="EMBL" id="JANBUP010002742">
    <property type="protein sequence ID" value="KAJ2799139.1"/>
    <property type="molecule type" value="Genomic_DNA"/>
</dbReference>
<keyword evidence="2" id="KW-1185">Reference proteome</keyword>
<accession>A0ACC1L120</accession>
<gene>
    <name evidence="1" type="ORF">H4S07_005521</name>
</gene>
<evidence type="ECO:0000313" key="1">
    <source>
        <dbReference type="EMBL" id="KAJ2799139.1"/>
    </source>
</evidence>
<comment type="caution">
    <text evidence="1">The sequence shown here is derived from an EMBL/GenBank/DDBJ whole genome shotgun (WGS) entry which is preliminary data.</text>
</comment>
<sequence>MPLGMVMPPMFASLTMAMSSLSVMASSLLLKLYCKLVSRALPPGTLPLQLSKVSILAAPHLKCPSADFVIDVGNLEMGVMSNDLLYDAHMQQSYQDFFSSSSTYEPLLQNA</sequence>
<evidence type="ECO:0000313" key="2">
    <source>
        <dbReference type="Proteomes" id="UP001140096"/>
    </source>
</evidence>
<organism evidence="1 2">
    <name type="scientific">Coemansia furcata</name>
    <dbReference type="NCBI Taxonomy" id="417177"/>
    <lineage>
        <taxon>Eukaryota</taxon>
        <taxon>Fungi</taxon>
        <taxon>Fungi incertae sedis</taxon>
        <taxon>Zoopagomycota</taxon>
        <taxon>Kickxellomycotina</taxon>
        <taxon>Kickxellomycetes</taxon>
        <taxon>Kickxellales</taxon>
        <taxon>Kickxellaceae</taxon>
        <taxon>Coemansia</taxon>
    </lineage>
</organism>
<reference evidence="1" key="1">
    <citation type="submission" date="2022-07" db="EMBL/GenBank/DDBJ databases">
        <title>Phylogenomic reconstructions and comparative analyses of Kickxellomycotina fungi.</title>
        <authorList>
            <person name="Reynolds N.K."/>
            <person name="Stajich J.E."/>
            <person name="Barry K."/>
            <person name="Grigoriev I.V."/>
            <person name="Crous P."/>
            <person name="Smith M.E."/>
        </authorList>
    </citation>
    <scope>NUCLEOTIDE SEQUENCE</scope>
    <source>
        <strain evidence="1">CBS 102833</strain>
    </source>
</reference>
<dbReference type="Proteomes" id="UP001140096">
    <property type="component" value="Unassembled WGS sequence"/>
</dbReference>
<proteinExistence type="predicted"/>
<name>A0ACC1L120_9FUNG</name>
<protein>
    <submittedName>
        <fullName evidence="1">Uncharacterized protein</fullName>
    </submittedName>
</protein>